<feature type="region of interest" description="Disordered" evidence="8">
    <location>
        <begin position="51"/>
        <end position="181"/>
    </location>
</feature>
<feature type="region of interest" description="Disordered" evidence="8">
    <location>
        <begin position="521"/>
        <end position="564"/>
    </location>
</feature>
<evidence type="ECO:0000256" key="4">
    <source>
        <dbReference type="ARBA" id="ARBA00023015"/>
    </source>
</evidence>
<feature type="compositionally biased region" description="Polar residues" evidence="8">
    <location>
        <begin position="1413"/>
        <end position="1432"/>
    </location>
</feature>
<keyword evidence="6" id="KW-0539">Nucleus</keyword>
<dbReference type="SMART" id="SM00558">
    <property type="entry name" value="JmjC"/>
    <property type="match status" value="1"/>
</dbReference>
<evidence type="ECO:0000256" key="1">
    <source>
        <dbReference type="ARBA" id="ARBA00004123"/>
    </source>
</evidence>
<feature type="compositionally biased region" description="Basic and acidic residues" evidence="8">
    <location>
        <begin position="293"/>
        <end position="305"/>
    </location>
</feature>
<feature type="compositionally biased region" description="Basic residues" evidence="8">
    <location>
        <begin position="463"/>
        <end position="472"/>
    </location>
</feature>
<evidence type="ECO:0000313" key="12">
    <source>
        <dbReference type="RefSeq" id="XP_027077920.1"/>
    </source>
</evidence>
<dbReference type="InterPro" id="IPR014977">
    <property type="entry name" value="WRC_dom"/>
</dbReference>
<evidence type="ECO:0000256" key="5">
    <source>
        <dbReference type="ARBA" id="ARBA00023163"/>
    </source>
</evidence>
<feature type="compositionally biased region" description="Basic and acidic residues" evidence="8">
    <location>
        <begin position="158"/>
        <end position="171"/>
    </location>
</feature>
<dbReference type="RefSeq" id="XP_027077920.1">
    <property type="nucleotide sequence ID" value="XM_027222119.2"/>
</dbReference>
<gene>
    <name evidence="12" type="primary">LOC113701456</name>
</gene>
<dbReference type="Proteomes" id="UP001652660">
    <property type="component" value="Chromosome 7e"/>
</dbReference>
<reference evidence="11" key="1">
    <citation type="journal article" date="2025" name="Foods">
        <title>Unveiling the Microbial Signatures of Arabica Coffee Cherries: Insights into Ripeness Specific Diversity, Functional Traits, and Implications for Quality and Safety.</title>
        <authorList>
            <consortium name="RefSeq"/>
            <person name="Tenea G.N."/>
            <person name="Cifuentes V."/>
            <person name="Reyes P."/>
            <person name="Cevallos-Vallejos M."/>
        </authorList>
    </citation>
    <scope>NUCLEOTIDE SEQUENCE [LARGE SCALE GENOMIC DNA]</scope>
</reference>
<feature type="compositionally biased region" description="Basic and acidic residues" evidence="8">
    <location>
        <begin position="429"/>
        <end position="457"/>
    </location>
</feature>
<feature type="compositionally biased region" description="Basic and acidic residues" evidence="8">
    <location>
        <begin position="321"/>
        <end position="333"/>
    </location>
</feature>
<evidence type="ECO:0000259" key="9">
    <source>
        <dbReference type="PROSITE" id="PS51184"/>
    </source>
</evidence>
<dbReference type="GeneID" id="113701456"/>
<dbReference type="InterPro" id="IPR003347">
    <property type="entry name" value="JmjC_dom"/>
</dbReference>
<dbReference type="GO" id="GO:0000785">
    <property type="term" value="C:chromatin"/>
    <property type="evidence" value="ECO:0007669"/>
    <property type="project" value="TreeGrafter"/>
</dbReference>
<feature type="compositionally biased region" description="Basic and acidic residues" evidence="8">
    <location>
        <begin position="403"/>
        <end position="415"/>
    </location>
</feature>
<comment type="subcellular location">
    <subcellularLocation>
        <location evidence="1">Nucleus</location>
    </subcellularLocation>
</comment>
<evidence type="ECO:0000259" key="10">
    <source>
        <dbReference type="PROSITE" id="PS51667"/>
    </source>
</evidence>
<evidence type="ECO:0000256" key="6">
    <source>
        <dbReference type="ARBA" id="ARBA00023242"/>
    </source>
</evidence>
<comment type="caution">
    <text evidence="7">Lacks conserved residue(s) required for the propagation of feature annotation.</text>
</comment>
<dbReference type="FunFam" id="2.60.120.650:FF:000033">
    <property type="entry name" value="Transcription factor jumonji (JmjC) domain-containing protein"/>
    <property type="match status" value="1"/>
</dbReference>
<dbReference type="PROSITE" id="PS51184">
    <property type="entry name" value="JMJC"/>
    <property type="match status" value="1"/>
</dbReference>
<feature type="compositionally biased region" description="Basic and acidic residues" evidence="8">
    <location>
        <begin position="670"/>
        <end position="685"/>
    </location>
</feature>
<keyword evidence="4" id="KW-0805">Transcription regulation</keyword>
<feature type="region of interest" description="Disordered" evidence="8">
    <location>
        <begin position="1293"/>
        <end position="1368"/>
    </location>
</feature>
<comment type="similarity">
    <text evidence="2">Belongs to the JARID1 histone demethylase family.</text>
</comment>
<feature type="compositionally biased region" description="Polar residues" evidence="8">
    <location>
        <begin position="1341"/>
        <end position="1351"/>
    </location>
</feature>
<dbReference type="GO" id="GO:0046872">
    <property type="term" value="F:metal ion binding"/>
    <property type="evidence" value="ECO:0007669"/>
    <property type="project" value="UniProtKB-KW"/>
</dbReference>
<dbReference type="GO" id="GO:0000118">
    <property type="term" value="C:histone deacetylase complex"/>
    <property type="evidence" value="ECO:0007669"/>
    <property type="project" value="TreeGrafter"/>
</dbReference>
<dbReference type="Gene3D" id="2.60.120.650">
    <property type="entry name" value="Cupin"/>
    <property type="match status" value="2"/>
</dbReference>
<evidence type="ECO:0000313" key="11">
    <source>
        <dbReference type="Proteomes" id="UP001652660"/>
    </source>
</evidence>
<name>A0A6P6TIP7_COFAR</name>
<dbReference type="PROSITE" id="PS51667">
    <property type="entry name" value="WRC"/>
    <property type="match status" value="1"/>
</dbReference>
<dbReference type="GO" id="GO:0031490">
    <property type="term" value="F:chromatin DNA binding"/>
    <property type="evidence" value="ECO:0007669"/>
    <property type="project" value="TreeGrafter"/>
</dbReference>
<evidence type="ECO:0000256" key="8">
    <source>
        <dbReference type="SAM" id="MobiDB-lite"/>
    </source>
</evidence>
<feature type="domain" description="WRC" evidence="10">
    <location>
        <begin position="16"/>
        <end position="62"/>
    </location>
</feature>
<accession>A0A6P6TIP7</accession>
<feature type="region of interest" description="Disordered" evidence="8">
    <location>
        <begin position="636"/>
        <end position="692"/>
    </location>
</feature>
<evidence type="ECO:0000256" key="2">
    <source>
        <dbReference type="ARBA" id="ARBA00006801"/>
    </source>
</evidence>
<dbReference type="GO" id="GO:0006357">
    <property type="term" value="P:regulation of transcription by RNA polymerase II"/>
    <property type="evidence" value="ECO:0007669"/>
    <property type="project" value="TreeGrafter"/>
</dbReference>
<feature type="compositionally biased region" description="Basic and acidic residues" evidence="8">
    <location>
        <begin position="1293"/>
        <end position="1303"/>
    </location>
</feature>
<dbReference type="Pfam" id="PF02373">
    <property type="entry name" value="JmjC"/>
    <property type="match status" value="1"/>
</dbReference>
<keyword evidence="5" id="KW-0804">Transcription</keyword>
<evidence type="ECO:0000256" key="7">
    <source>
        <dbReference type="PROSITE-ProRule" id="PRU01002"/>
    </source>
</evidence>
<dbReference type="GO" id="GO:0003712">
    <property type="term" value="F:transcription coregulator activity"/>
    <property type="evidence" value="ECO:0007669"/>
    <property type="project" value="TreeGrafter"/>
</dbReference>
<dbReference type="SUPFAM" id="SSF51197">
    <property type="entry name" value="Clavaminate synthase-like"/>
    <property type="match status" value="1"/>
</dbReference>
<evidence type="ECO:0000256" key="3">
    <source>
        <dbReference type="ARBA" id="ARBA00022723"/>
    </source>
</evidence>
<keyword evidence="11" id="KW-1185">Reference proteome</keyword>
<keyword evidence="3" id="KW-0479">Metal-binding</keyword>
<feature type="domain" description="JmjC" evidence="9">
    <location>
        <begin position="1155"/>
        <end position="1578"/>
    </location>
</feature>
<feature type="region of interest" description="Disordered" evidence="8">
    <location>
        <begin position="1390"/>
        <end position="1434"/>
    </location>
</feature>
<dbReference type="Pfam" id="PF08879">
    <property type="entry name" value="WRC"/>
    <property type="match status" value="1"/>
</dbReference>
<dbReference type="PANTHER" id="PTHR12549:SF36">
    <property type="entry name" value="LYSINE-SPECIFIC DEMETHYLASE JMJ25-LIKE"/>
    <property type="match status" value="1"/>
</dbReference>
<feature type="compositionally biased region" description="Basic and acidic residues" evidence="8">
    <location>
        <begin position="66"/>
        <end position="77"/>
    </location>
</feature>
<dbReference type="Pfam" id="PF10497">
    <property type="entry name" value="zf-4CXXC_R1"/>
    <property type="match status" value="1"/>
</dbReference>
<dbReference type="InterPro" id="IPR045109">
    <property type="entry name" value="LSDs-like"/>
</dbReference>
<feature type="compositionally biased region" description="Basic and acidic residues" evidence="8">
    <location>
        <begin position="343"/>
        <end position="367"/>
    </location>
</feature>
<feature type="compositionally biased region" description="Acidic residues" evidence="8">
    <location>
        <begin position="135"/>
        <end position="148"/>
    </location>
</feature>
<sequence length="1624" mass="183097">MVDSPSEEEAADFREAPDELRCRRSDGKTWRCHSWRIHGKPYCEKHYLQIVGKNLKRKSSAPSRNSRSEKRRSEKSKASGSGKAGGFVANKSKKLGLSSGGSKDKRSKGGGGESNSTEEVLPKKKPRSKRMRVEAEEEEDSEETEEDERMNVVKITGRRSDEKGGKFESHRGNAVKRSKVGDKIDSLMKKKQVGWLEESDEERGDKVGDKIDSLIKKKQVGWLEESDEERGDVAKGAKGSARDNVVQSSKRGGKSELRRKHAKEIERNEESSDDEEYWFKEISSATESGGVKLENEKKAVRSYRSDDEEVGRRNVIKIGRRSGEFQDGVKDSDSSDMSDEEEGQKYKVEKIDKGHRELELGKKKEVQSSEEDTEEEEEERSRELITAESSGGDKWGKKKRKVERNDQIVDGEGKGSRRKGGQRCGQLELRTKMKNDRRAMSHEDKEEDGENSKKKNGDSVVKMLKKGSRTKTLKVAMKDMKSEEDNFDDGGFEDIMKDGKDERGKKKSQLWVNAKEVGRVKAEGDGDDGIDVDGSKENWLQGKSNKVEKGEVAGCDNEGDNVDGSEEMDDACLIKFAKKDFMPATLLKRGQKKSREKKGGLSNMFKDEKEERSSDKDKIGDENVKSVFKAIKKVKKTLKTDSTEERRRRKGPKMEKVGGIEEEDDDRTESDDGAHLIRERSSREKKNCHKPKVDLRRKHFSTDDPEDDCQMCHQCMYSNKRVVRCRKERQLNGYNRRYCCLCIKRWYPQLSEEAIAEACPYCRGNCNCKACLRRDEIQNQTVYSGTPQNEAEVIHHFKYLVRMVAPILKQFDHDQMVEKETEAKIRGILSSEIGVERIRCFADERLYCDCCGTSIVDFHRSCPKCSYDLCLTCCREIREGCLQGGSKEVVIEYADPGKGYLHGELQVPPKQESFSGSCSESVPGMESTLPDWKAKETGEIPCPPKERGGCGYEQLQLRCIYAEQDVLDFRKKVENLIESHRLGNCSETSKQCTCFEYSDDSDIGDKQLKKAASRKNSGDNYLYCPSATDLQQGDLEHFQKHWIRGEPVIVGNVLELTSGLSWEPMVMWRAVREILVKKGSSDLLVTAIDCLDWCEVDINIHQFFKGYTDGRADGKHWPEMLKLKDWPSSSYFGERLPRHCVEFISALPFKEYTHPNSGILNLAAKVPTTVLKPDMGPKTYIAYGFAEDLGRGDSVTKLHCDMSDAVNILMHTAEVAVEPEQLAKIKELKQKHDAQDQKELFGTSDPSDKEAVEKVPATMEPSGSALTAEVNILMHTAEVAVEPEQLAKIKELKQKHDAQDQKELFGTSDPSDKEAVEKVPATMEPSGSALTAEVSHASPKISDSLNLQSGSIDHLPTNAGKGSGGGASIAAETLQDGILTKPVTEFGLPSENSHIGGLLGTQMSVPGRRNDEASQSSDGQNSKLRSSLTENASELHIRSTDLNKENSSVGTKNKLNGFFEVEGGAIWDIFRRQDVPKLEEYLRKHHREFRHIYCRPVEKIVHPIHDQAFYLTEYHKKKLKEEFGVEPWTFVQKLGDAVFVPAGCPHQVRNLKSCIKVALDFVSPENISECIRLSEEFRTLPQKHQAKEDKLEVKKMALHALDNAISLFEQTKSRYLEVIKPEVT</sequence>
<dbReference type="GO" id="GO:0032454">
    <property type="term" value="F:histone H3K9 demethylase activity"/>
    <property type="evidence" value="ECO:0007669"/>
    <property type="project" value="InterPro"/>
</dbReference>
<feature type="region of interest" description="Disordered" evidence="8">
    <location>
        <begin position="222"/>
        <end position="472"/>
    </location>
</feature>
<feature type="region of interest" description="Disordered" evidence="8">
    <location>
        <begin position="585"/>
        <end position="623"/>
    </location>
</feature>
<feature type="compositionally biased region" description="Acidic residues" evidence="8">
    <location>
        <begin position="368"/>
        <end position="378"/>
    </location>
</feature>
<dbReference type="OrthoDB" id="1667110at2759"/>
<feature type="region of interest" description="Disordered" evidence="8">
    <location>
        <begin position="1233"/>
        <end position="1261"/>
    </location>
</feature>
<organism evidence="11 12">
    <name type="scientific">Coffea arabica</name>
    <name type="common">Arabian coffee</name>
    <dbReference type="NCBI Taxonomy" id="13443"/>
    <lineage>
        <taxon>Eukaryota</taxon>
        <taxon>Viridiplantae</taxon>
        <taxon>Streptophyta</taxon>
        <taxon>Embryophyta</taxon>
        <taxon>Tracheophyta</taxon>
        <taxon>Spermatophyta</taxon>
        <taxon>Magnoliopsida</taxon>
        <taxon>eudicotyledons</taxon>
        <taxon>Gunneridae</taxon>
        <taxon>Pentapetalae</taxon>
        <taxon>asterids</taxon>
        <taxon>lamiids</taxon>
        <taxon>Gentianales</taxon>
        <taxon>Rubiaceae</taxon>
        <taxon>Ixoroideae</taxon>
        <taxon>Gardenieae complex</taxon>
        <taxon>Bertiereae - Coffeeae clade</taxon>
        <taxon>Coffeeae</taxon>
        <taxon>Coffea</taxon>
    </lineage>
</organism>
<dbReference type="PANTHER" id="PTHR12549">
    <property type="entry name" value="JMJC DOMAIN-CONTAINING HISTONE DEMETHYLATION PROTEIN"/>
    <property type="match status" value="1"/>
</dbReference>
<reference evidence="12" key="2">
    <citation type="submission" date="2025-08" db="UniProtKB">
        <authorList>
            <consortium name="RefSeq"/>
        </authorList>
    </citation>
    <scope>IDENTIFICATION</scope>
    <source>
        <tissue evidence="12">Leaves</tissue>
    </source>
</reference>
<feature type="compositionally biased region" description="Basic and acidic residues" evidence="8">
    <location>
        <begin position="605"/>
        <end position="623"/>
    </location>
</feature>
<dbReference type="InterPro" id="IPR018866">
    <property type="entry name" value="Znf-4CXXC_R1"/>
</dbReference>
<feature type="compositionally biased region" description="Acidic residues" evidence="8">
    <location>
        <begin position="660"/>
        <end position="669"/>
    </location>
</feature>
<protein>
    <submittedName>
        <fullName evidence="12">Uncharacterized protein isoform X1</fullName>
    </submittedName>
</protein>
<proteinExistence type="inferred from homology"/>
<feature type="compositionally biased region" description="Basic and acidic residues" evidence="8">
    <location>
        <begin position="638"/>
        <end position="659"/>
    </location>
</feature>